<feature type="chain" id="PRO_5042823000" description="Infection structure specific protein" evidence="2">
    <location>
        <begin position="19"/>
        <end position="206"/>
    </location>
</feature>
<dbReference type="AlphaFoldDB" id="A0AAN6YLK4"/>
<evidence type="ECO:0000256" key="1">
    <source>
        <dbReference type="SAM" id="Phobius"/>
    </source>
</evidence>
<accession>A0AAN6YLK4</accession>
<feature type="signal peptide" evidence="2">
    <location>
        <begin position="1"/>
        <end position="18"/>
    </location>
</feature>
<evidence type="ECO:0000313" key="3">
    <source>
        <dbReference type="EMBL" id="KAK4221493.1"/>
    </source>
</evidence>
<sequence>MQSKLLLLTASMAATILANPNLAPRQDTEAPPSTTDPIVIGGAGPGETEITIFPSQSTTTAPATPSTTSTQPETSLNCPAFITSFEARAPQPTGALSSFYNSAITAADVCALVRAPPSSLSSAANAYQTSFEAFFAQPSNIESLGTYVGCLAAEPTATLNKAEEKFLAKATSITKCKSGAAGVKMGMGGVSVVVGLVAGLAAFVMA</sequence>
<reference evidence="3" key="1">
    <citation type="journal article" date="2023" name="Mol. Phylogenet. Evol.">
        <title>Genome-scale phylogeny and comparative genomics of the fungal order Sordariales.</title>
        <authorList>
            <person name="Hensen N."/>
            <person name="Bonometti L."/>
            <person name="Westerberg I."/>
            <person name="Brannstrom I.O."/>
            <person name="Guillou S."/>
            <person name="Cros-Aarteil S."/>
            <person name="Calhoun S."/>
            <person name="Haridas S."/>
            <person name="Kuo A."/>
            <person name="Mondo S."/>
            <person name="Pangilinan J."/>
            <person name="Riley R."/>
            <person name="LaButti K."/>
            <person name="Andreopoulos B."/>
            <person name="Lipzen A."/>
            <person name="Chen C."/>
            <person name="Yan M."/>
            <person name="Daum C."/>
            <person name="Ng V."/>
            <person name="Clum A."/>
            <person name="Steindorff A."/>
            <person name="Ohm R.A."/>
            <person name="Martin F."/>
            <person name="Silar P."/>
            <person name="Natvig D.O."/>
            <person name="Lalanne C."/>
            <person name="Gautier V."/>
            <person name="Ament-Velasquez S.L."/>
            <person name="Kruys A."/>
            <person name="Hutchinson M.I."/>
            <person name="Powell A.J."/>
            <person name="Barry K."/>
            <person name="Miller A.N."/>
            <person name="Grigoriev I.V."/>
            <person name="Debuchy R."/>
            <person name="Gladieux P."/>
            <person name="Hiltunen Thoren M."/>
            <person name="Johannesson H."/>
        </authorList>
    </citation>
    <scope>NUCLEOTIDE SEQUENCE</scope>
    <source>
        <strain evidence="3">CBS 990.96</strain>
    </source>
</reference>
<dbReference type="EMBL" id="MU865541">
    <property type="protein sequence ID" value="KAK4221493.1"/>
    <property type="molecule type" value="Genomic_DNA"/>
</dbReference>
<name>A0AAN6YLK4_9PEZI</name>
<keyword evidence="2" id="KW-0732">Signal</keyword>
<evidence type="ECO:0000256" key="2">
    <source>
        <dbReference type="SAM" id="SignalP"/>
    </source>
</evidence>
<keyword evidence="1" id="KW-0472">Membrane</keyword>
<proteinExistence type="predicted"/>
<evidence type="ECO:0000313" key="4">
    <source>
        <dbReference type="Proteomes" id="UP001301958"/>
    </source>
</evidence>
<feature type="transmembrane region" description="Helical" evidence="1">
    <location>
        <begin position="185"/>
        <end position="205"/>
    </location>
</feature>
<protein>
    <recommendedName>
        <fullName evidence="5">Infection structure specific protein</fullName>
    </recommendedName>
</protein>
<keyword evidence="1" id="KW-0812">Transmembrane</keyword>
<keyword evidence="4" id="KW-1185">Reference proteome</keyword>
<gene>
    <name evidence="3" type="ORF">QBC38DRAFT_522094</name>
</gene>
<organism evidence="3 4">
    <name type="scientific">Podospora fimiseda</name>
    <dbReference type="NCBI Taxonomy" id="252190"/>
    <lineage>
        <taxon>Eukaryota</taxon>
        <taxon>Fungi</taxon>
        <taxon>Dikarya</taxon>
        <taxon>Ascomycota</taxon>
        <taxon>Pezizomycotina</taxon>
        <taxon>Sordariomycetes</taxon>
        <taxon>Sordariomycetidae</taxon>
        <taxon>Sordariales</taxon>
        <taxon>Podosporaceae</taxon>
        <taxon>Podospora</taxon>
    </lineage>
</organism>
<evidence type="ECO:0008006" key="5">
    <source>
        <dbReference type="Google" id="ProtNLM"/>
    </source>
</evidence>
<reference evidence="3" key="2">
    <citation type="submission" date="2023-05" db="EMBL/GenBank/DDBJ databases">
        <authorList>
            <consortium name="Lawrence Berkeley National Laboratory"/>
            <person name="Steindorff A."/>
            <person name="Hensen N."/>
            <person name="Bonometti L."/>
            <person name="Westerberg I."/>
            <person name="Brannstrom I.O."/>
            <person name="Guillou S."/>
            <person name="Cros-Aarteil S."/>
            <person name="Calhoun S."/>
            <person name="Haridas S."/>
            <person name="Kuo A."/>
            <person name="Mondo S."/>
            <person name="Pangilinan J."/>
            <person name="Riley R."/>
            <person name="Labutti K."/>
            <person name="Andreopoulos B."/>
            <person name="Lipzen A."/>
            <person name="Chen C."/>
            <person name="Yanf M."/>
            <person name="Daum C."/>
            <person name="Ng V."/>
            <person name="Clum A."/>
            <person name="Ohm R."/>
            <person name="Martin F."/>
            <person name="Silar P."/>
            <person name="Natvig D."/>
            <person name="Lalanne C."/>
            <person name="Gautier V."/>
            <person name="Ament-Velasquez S.L."/>
            <person name="Kruys A."/>
            <person name="Hutchinson M.I."/>
            <person name="Powell A.J."/>
            <person name="Barry K."/>
            <person name="Miller A.N."/>
            <person name="Grigoriev I.V."/>
            <person name="Debuchy R."/>
            <person name="Gladieux P."/>
            <person name="Thoren M.H."/>
            <person name="Johannesson H."/>
        </authorList>
    </citation>
    <scope>NUCLEOTIDE SEQUENCE</scope>
    <source>
        <strain evidence="3">CBS 990.96</strain>
    </source>
</reference>
<dbReference type="Proteomes" id="UP001301958">
    <property type="component" value="Unassembled WGS sequence"/>
</dbReference>
<comment type="caution">
    <text evidence="3">The sequence shown here is derived from an EMBL/GenBank/DDBJ whole genome shotgun (WGS) entry which is preliminary data.</text>
</comment>
<keyword evidence="1" id="KW-1133">Transmembrane helix</keyword>